<evidence type="ECO:0000313" key="3">
    <source>
        <dbReference type="Proteomes" id="UP000887116"/>
    </source>
</evidence>
<name>A0A8X6HBY5_TRICU</name>
<dbReference type="AlphaFoldDB" id="A0A8X6HBY5"/>
<protein>
    <submittedName>
        <fullName evidence="2">Uncharacterized protein</fullName>
    </submittedName>
</protein>
<feature type="transmembrane region" description="Helical" evidence="1">
    <location>
        <begin position="90"/>
        <end position="107"/>
    </location>
</feature>
<accession>A0A8X6HBY5</accession>
<keyword evidence="3" id="KW-1185">Reference proteome</keyword>
<organism evidence="2 3">
    <name type="scientific">Trichonephila clavata</name>
    <name type="common">Joro spider</name>
    <name type="synonym">Nephila clavata</name>
    <dbReference type="NCBI Taxonomy" id="2740835"/>
    <lineage>
        <taxon>Eukaryota</taxon>
        <taxon>Metazoa</taxon>
        <taxon>Ecdysozoa</taxon>
        <taxon>Arthropoda</taxon>
        <taxon>Chelicerata</taxon>
        <taxon>Arachnida</taxon>
        <taxon>Araneae</taxon>
        <taxon>Araneomorphae</taxon>
        <taxon>Entelegynae</taxon>
        <taxon>Araneoidea</taxon>
        <taxon>Nephilidae</taxon>
        <taxon>Trichonephila</taxon>
    </lineage>
</organism>
<feature type="transmembrane region" description="Helical" evidence="1">
    <location>
        <begin position="60"/>
        <end position="84"/>
    </location>
</feature>
<sequence>MKDKMPVKMYDNAKKCFLWEFRLFFNLLRVFGIEIPRHSSQTKQKIEDKKEKLISCFSAYLRYILIVVFCLATVNSILWLIILPRGSKEIANTFLTLSVELFYVLIFRRRQEMRRITERLRKILNTMSHRITLAWRERNGYTPVISFLFKFYSSFGA</sequence>
<keyword evidence="1" id="KW-0472">Membrane</keyword>
<comment type="caution">
    <text evidence="2">The sequence shown here is derived from an EMBL/GenBank/DDBJ whole genome shotgun (WGS) entry which is preliminary data.</text>
</comment>
<reference evidence="2" key="1">
    <citation type="submission" date="2020-07" db="EMBL/GenBank/DDBJ databases">
        <title>Multicomponent nature underlies the extraordinary mechanical properties of spider dragline silk.</title>
        <authorList>
            <person name="Kono N."/>
            <person name="Nakamura H."/>
            <person name="Mori M."/>
            <person name="Yoshida Y."/>
            <person name="Ohtoshi R."/>
            <person name="Malay A.D."/>
            <person name="Moran D.A.P."/>
            <person name="Tomita M."/>
            <person name="Numata K."/>
            <person name="Arakawa K."/>
        </authorList>
    </citation>
    <scope>NUCLEOTIDE SEQUENCE</scope>
</reference>
<keyword evidence="1" id="KW-1133">Transmembrane helix</keyword>
<evidence type="ECO:0000256" key="1">
    <source>
        <dbReference type="SAM" id="Phobius"/>
    </source>
</evidence>
<proteinExistence type="predicted"/>
<keyword evidence="1" id="KW-0812">Transmembrane</keyword>
<dbReference type="Proteomes" id="UP000887116">
    <property type="component" value="Unassembled WGS sequence"/>
</dbReference>
<evidence type="ECO:0000313" key="2">
    <source>
        <dbReference type="EMBL" id="GFR19893.1"/>
    </source>
</evidence>
<dbReference type="EMBL" id="BMAO01027835">
    <property type="protein sequence ID" value="GFR19893.1"/>
    <property type="molecule type" value="Genomic_DNA"/>
</dbReference>
<gene>
    <name evidence="2" type="ORF">TNCT_616951</name>
</gene>